<dbReference type="EMBL" id="BAUT01000044">
    <property type="protein sequence ID" value="GAE27252.1"/>
    <property type="molecule type" value="Genomic_DNA"/>
</dbReference>
<proteinExistence type="predicted"/>
<name>W4Q5H4_9BACI</name>
<comment type="caution">
    <text evidence="1">The sequence shown here is derived from an EMBL/GenBank/DDBJ whole genome shotgun (WGS) entry which is preliminary data.</text>
</comment>
<sequence length="364" mass="42213">MYKLSKPNIKIEDFFDELLANRQSAAGKFRLGRIKSIKSDLIEKEVQYNFVANEDRNELHQIVPTQIIEIPRDTPVLQFFNFPNTIAKNRLLEKLRDYKLIDFIDPTQTKNSILEQLQVVKLNHLDSILSAGEDLYNYIRYVDKNVMKEAYEDYLVKDSDGIGRDIYDELMLLADDGICPYCLIGNVTTLDHYLPKANYINYAITPINLIPSCIDCNTNKSDEIYDTEEKLLINSYFEDITSIDWLEAEVVEAFPITFKFNINSTLRSSILRSRLERHFSKLELDSRYGKAASRVFRIRVKSIVTDYLSGGLEAVQEKLESDKSSAEFLNLNSIEAKVYESLLNSNWFMREDTIESIIAYYELS</sequence>
<evidence type="ECO:0000313" key="2">
    <source>
        <dbReference type="Proteomes" id="UP000018890"/>
    </source>
</evidence>
<organism evidence="1 2">
    <name type="scientific">Halalkalibacter wakoensis JCM 9140</name>
    <dbReference type="NCBI Taxonomy" id="1236970"/>
    <lineage>
        <taxon>Bacteria</taxon>
        <taxon>Bacillati</taxon>
        <taxon>Bacillota</taxon>
        <taxon>Bacilli</taxon>
        <taxon>Bacillales</taxon>
        <taxon>Bacillaceae</taxon>
        <taxon>Halalkalibacter</taxon>
    </lineage>
</organism>
<reference evidence="1" key="1">
    <citation type="journal article" date="2014" name="Genome Announc.">
        <title>Draft Genome Sequences of Three Alkaliphilic Bacillus Strains, Bacillus wakoensis JCM 9140T, Bacillus akibai JCM 9157T, and Bacillus hemicellulosilyticus JCM 9152T.</title>
        <authorList>
            <person name="Yuki M."/>
            <person name="Oshima K."/>
            <person name="Suda W."/>
            <person name="Oshida Y."/>
            <person name="Kitamura K."/>
            <person name="Iida T."/>
            <person name="Hattori M."/>
            <person name="Ohkuma M."/>
        </authorList>
    </citation>
    <scope>NUCLEOTIDE SEQUENCE [LARGE SCALE GENOMIC DNA]</scope>
    <source>
        <strain evidence="1">JCM 9140</strain>
    </source>
</reference>
<gene>
    <name evidence="1" type="ORF">JCM9140_3380</name>
</gene>
<dbReference type="STRING" id="1236970.JCM9140_3380"/>
<keyword evidence="2" id="KW-1185">Reference proteome</keyword>
<dbReference type="Proteomes" id="UP000018890">
    <property type="component" value="Unassembled WGS sequence"/>
</dbReference>
<dbReference type="AlphaFoldDB" id="W4Q5H4"/>
<dbReference type="OrthoDB" id="9816185at2"/>
<evidence type="ECO:0008006" key="3">
    <source>
        <dbReference type="Google" id="ProtNLM"/>
    </source>
</evidence>
<dbReference type="InterPro" id="IPR003615">
    <property type="entry name" value="HNH_nuc"/>
</dbReference>
<dbReference type="CDD" id="cd00085">
    <property type="entry name" value="HNHc"/>
    <property type="match status" value="1"/>
</dbReference>
<dbReference type="Gene3D" id="1.10.30.50">
    <property type="match status" value="1"/>
</dbReference>
<protein>
    <recommendedName>
        <fullName evidence="3">HNH endonuclease</fullName>
    </recommendedName>
</protein>
<evidence type="ECO:0000313" key="1">
    <source>
        <dbReference type="EMBL" id="GAE27252.1"/>
    </source>
</evidence>
<accession>W4Q5H4</accession>
<dbReference type="RefSeq" id="WP_156314893.1">
    <property type="nucleotide sequence ID" value="NZ_BAUT01000044.1"/>
</dbReference>